<dbReference type="SUPFAM" id="SSF55961">
    <property type="entry name" value="Bet v1-like"/>
    <property type="match status" value="1"/>
</dbReference>
<sequence length="142" mass="15382">MATTATATIDLPRSADDVWQLIGGFDSLPDWLPYIPESELSEGGRVRRLTNQDGGVIVERLKAFDHDQRTYSYAIEQAPFPVTGYLSTLTVRDIPGAPGTSRVEWTGSFTPVGVSEAHAEELFHGIYADGLAALLKTLNSSA</sequence>
<dbReference type="PANTHER" id="PTHR39332">
    <property type="entry name" value="BLL4707 PROTEIN"/>
    <property type="match status" value="1"/>
</dbReference>
<accession>A0AAU1UJY2</accession>
<dbReference type="PANTHER" id="PTHR39332:SF7">
    <property type="entry name" value="SRPBCC FAMILY PROTEIN"/>
    <property type="match status" value="1"/>
</dbReference>
<dbReference type="CDD" id="cd07821">
    <property type="entry name" value="PYR_PYL_RCAR_like"/>
    <property type="match status" value="1"/>
</dbReference>
<gene>
    <name evidence="1" type="ORF">OHU69_44895</name>
</gene>
<dbReference type="EMBL" id="CP108195">
    <property type="protein sequence ID" value="WTS17549.1"/>
    <property type="molecule type" value="Genomic_DNA"/>
</dbReference>
<protein>
    <submittedName>
        <fullName evidence="1">SRPBCC family protein</fullName>
    </submittedName>
</protein>
<dbReference type="AlphaFoldDB" id="A0AAU1UJY2"/>
<name>A0AAU1UJY2_9ACTN</name>
<evidence type="ECO:0000313" key="1">
    <source>
        <dbReference type="EMBL" id="WTS17549.1"/>
    </source>
</evidence>
<dbReference type="Pfam" id="PF10604">
    <property type="entry name" value="Polyketide_cyc2"/>
    <property type="match status" value="1"/>
</dbReference>
<dbReference type="Gene3D" id="3.30.530.20">
    <property type="match status" value="1"/>
</dbReference>
<reference evidence="1" key="1">
    <citation type="submission" date="2022-10" db="EMBL/GenBank/DDBJ databases">
        <title>The complete genomes of actinobacterial strains from the NBC collection.</title>
        <authorList>
            <person name="Joergensen T.S."/>
            <person name="Alvarez Arevalo M."/>
            <person name="Sterndorff E.B."/>
            <person name="Faurdal D."/>
            <person name="Vuksanovic O."/>
            <person name="Mourched A.-S."/>
            <person name="Charusanti P."/>
            <person name="Shaw S."/>
            <person name="Blin K."/>
            <person name="Weber T."/>
        </authorList>
    </citation>
    <scope>NUCLEOTIDE SEQUENCE</scope>
    <source>
        <strain evidence="1">NBC_00119</strain>
    </source>
</reference>
<proteinExistence type="predicted"/>
<dbReference type="InterPro" id="IPR023393">
    <property type="entry name" value="START-like_dom_sf"/>
</dbReference>
<organism evidence="1">
    <name type="scientific">Streptomyces sp. NBC_00119</name>
    <dbReference type="NCBI Taxonomy" id="2975659"/>
    <lineage>
        <taxon>Bacteria</taxon>
        <taxon>Bacillati</taxon>
        <taxon>Actinomycetota</taxon>
        <taxon>Actinomycetes</taxon>
        <taxon>Kitasatosporales</taxon>
        <taxon>Streptomycetaceae</taxon>
        <taxon>Streptomyces</taxon>
    </lineage>
</organism>
<dbReference type="InterPro" id="IPR019587">
    <property type="entry name" value="Polyketide_cyclase/dehydratase"/>
</dbReference>